<sequence length="62" mass="6591">SRKSTGWTSSAPICLRICSPATLMACSLGAYWAKSRRSCGCPQLASSSTSLKPLLQSTQTRP</sequence>
<keyword evidence="3" id="KW-1185">Reference proteome</keyword>
<evidence type="ECO:0000256" key="1">
    <source>
        <dbReference type="SAM" id="MobiDB-lite"/>
    </source>
</evidence>
<gene>
    <name evidence="2" type="ORF">GGI19_007188</name>
</gene>
<dbReference type="Proteomes" id="UP001140011">
    <property type="component" value="Unassembled WGS sequence"/>
</dbReference>
<feature type="region of interest" description="Disordered" evidence="1">
    <location>
        <begin position="43"/>
        <end position="62"/>
    </location>
</feature>
<dbReference type="AlphaFoldDB" id="A0A9W8GSM8"/>
<proteinExistence type="predicted"/>
<evidence type="ECO:0000313" key="3">
    <source>
        <dbReference type="Proteomes" id="UP001140011"/>
    </source>
</evidence>
<protein>
    <submittedName>
        <fullName evidence="2">Uncharacterized protein</fullName>
    </submittedName>
</protein>
<name>A0A9W8GSM8_9FUNG</name>
<organism evidence="2 3">
    <name type="scientific">Coemansia pectinata</name>
    <dbReference type="NCBI Taxonomy" id="1052879"/>
    <lineage>
        <taxon>Eukaryota</taxon>
        <taxon>Fungi</taxon>
        <taxon>Fungi incertae sedis</taxon>
        <taxon>Zoopagomycota</taxon>
        <taxon>Kickxellomycotina</taxon>
        <taxon>Kickxellomycetes</taxon>
        <taxon>Kickxellales</taxon>
        <taxon>Kickxellaceae</taxon>
        <taxon>Coemansia</taxon>
    </lineage>
</organism>
<dbReference type="EMBL" id="JANBUH010002304">
    <property type="protein sequence ID" value="KAJ2740145.1"/>
    <property type="molecule type" value="Genomic_DNA"/>
</dbReference>
<reference evidence="2" key="1">
    <citation type="submission" date="2022-07" db="EMBL/GenBank/DDBJ databases">
        <title>Phylogenomic reconstructions and comparative analyses of Kickxellomycotina fungi.</title>
        <authorList>
            <person name="Reynolds N.K."/>
            <person name="Stajich J.E."/>
            <person name="Barry K."/>
            <person name="Grigoriev I.V."/>
            <person name="Crous P."/>
            <person name="Smith M.E."/>
        </authorList>
    </citation>
    <scope>NUCLEOTIDE SEQUENCE</scope>
    <source>
        <strain evidence="2">BCRC 34297</strain>
    </source>
</reference>
<comment type="caution">
    <text evidence="2">The sequence shown here is derived from an EMBL/GenBank/DDBJ whole genome shotgun (WGS) entry which is preliminary data.</text>
</comment>
<feature type="non-terminal residue" evidence="2">
    <location>
        <position position="1"/>
    </location>
</feature>
<feature type="non-terminal residue" evidence="2">
    <location>
        <position position="62"/>
    </location>
</feature>
<feature type="compositionally biased region" description="Polar residues" evidence="1">
    <location>
        <begin position="44"/>
        <end position="62"/>
    </location>
</feature>
<evidence type="ECO:0000313" key="2">
    <source>
        <dbReference type="EMBL" id="KAJ2740145.1"/>
    </source>
</evidence>
<accession>A0A9W8GSM8</accession>